<dbReference type="EMBL" id="PEZL01000005">
    <property type="protein sequence ID" value="PIS13685.1"/>
    <property type="molecule type" value="Genomic_DNA"/>
</dbReference>
<proteinExistence type="predicted"/>
<evidence type="ECO:0000256" key="2">
    <source>
        <dbReference type="SAM" id="Phobius"/>
    </source>
</evidence>
<sequence>MKDRKTAITIIIISLAFLIAAVIVYFLFIKEPGEQIPETGGISEQELLIQEQLQEIDRIRQKEDVQPISQETPDKQIEELNILRQENQESQESQESQENYSQPLSQEEITAQQIEELDNLRSQSQ</sequence>
<reference evidence="4" key="1">
    <citation type="submission" date="2017-09" db="EMBL/GenBank/DDBJ databases">
        <title>Depth-based differentiation of microbial function through sediment-hosted aquifers and enrichment of novel symbionts in the deep terrestrial subsurface.</title>
        <authorList>
            <person name="Probst A.J."/>
            <person name="Ladd B."/>
            <person name="Jarett J.K."/>
            <person name="Geller-Mcgrath D.E."/>
            <person name="Sieber C.M.K."/>
            <person name="Emerson J.B."/>
            <person name="Anantharaman K."/>
            <person name="Thomas B.C."/>
            <person name="Malmstrom R."/>
            <person name="Stieglmeier M."/>
            <person name="Klingl A."/>
            <person name="Woyke T."/>
            <person name="Ryan C.M."/>
            <person name="Banfield J.F."/>
        </authorList>
    </citation>
    <scope>NUCLEOTIDE SEQUENCE [LARGE SCALE GENOMIC DNA]</scope>
</reference>
<evidence type="ECO:0000313" key="4">
    <source>
        <dbReference type="Proteomes" id="UP000230353"/>
    </source>
</evidence>
<dbReference type="AlphaFoldDB" id="A0A2H0WM60"/>
<name>A0A2H0WM60_9BACT</name>
<evidence type="ECO:0000256" key="1">
    <source>
        <dbReference type="SAM" id="MobiDB-lite"/>
    </source>
</evidence>
<feature type="region of interest" description="Disordered" evidence="1">
    <location>
        <begin position="83"/>
        <end position="108"/>
    </location>
</feature>
<protein>
    <submittedName>
        <fullName evidence="3">Uncharacterized protein</fullName>
    </submittedName>
</protein>
<keyword evidence="2" id="KW-0812">Transmembrane</keyword>
<feature type="compositionally biased region" description="Low complexity" evidence="1">
    <location>
        <begin position="88"/>
        <end position="102"/>
    </location>
</feature>
<dbReference type="Proteomes" id="UP000230353">
    <property type="component" value="Unassembled WGS sequence"/>
</dbReference>
<organism evidence="3 4">
    <name type="scientific">Candidatus Tagabacteria bacterium CG09_land_8_20_14_0_10_41_14</name>
    <dbReference type="NCBI Taxonomy" id="1975021"/>
    <lineage>
        <taxon>Bacteria</taxon>
        <taxon>Candidatus Tagaibacteriota</taxon>
    </lineage>
</organism>
<keyword evidence="2" id="KW-0472">Membrane</keyword>
<gene>
    <name evidence="3" type="ORF">COT67_00200</name>
</gene>
<accession>A0A2H0WM60</accession>
<evidence type="ECO:0000313" key="3">
    <source>
        <dbReference type="EMBL" id="PIS13685.1"/>
    </source>
</evidence>
<keyword evidence="2" id="KW-1133">Transmembrane helix</keyword>
<comment type="caution">
    <text evidence="3">The sequence shown here is derived from an EMBL/GenBank/DDBJ whole genome shotgun (WGS) entry which is preliminary data.</text>
</comment>
<feature type="transmembrane region" description="Helical" evidence="2">
    <location>
        <begin position="7"/>
        <end position="28"/>
    </location>
</feature>